<evidence type="ECO:0000256" key="1">
    <source>
        <dbReference type="ARBA" id="ARBA00006233"/>
    </source>
</evidence>
<dbReference type="Proteomes" id="UP000327044">
    <property type="component" value="Unassembled WGS sequence"/>
</dbReference>
<evidence type="ECO:0000256" key="3">
    <source>
        <dbReference type="ARBA" id="ARBA00031876"/>
    </source>
</evidence>
<dbReference type="InterPro" id="IPR031165">
    <property type="entry name" value="GNAT_YJDJ"/>
</dbReference>
<feature type="domain" description="N-acetyltransferase" evidence="4">
    <location>
        <begin position="32"/>
        <end position="118"/>
    </location>
</feature>
<comment type="caution">
    <text evidence="5">The sequence shown here is derived from an EMBL/GenBank/DDBJ whole genome shotgun (WGS) entry which is preliminary data.</text>
</comment>
<dbReference type="SUPFAM" id="SSF55729">
    <property type="entry name" value="Acyl-CoA N-acyltransferases (Nat)"/>
    <property type="match status" value="1"/>
</dbReference>
<protein>
    <recommendedName>
        <fullName evidence="2">Protein NATD1</fullName>
    </recommendedName>
    <alternativeName>
        <fullName evidence="3">N-acetyltransferase domain-containing protein 1</fullName>
    </alternativeName>
</protein>
<dbReference type="EMBL" id="VVIM01000004">
    <property type="protein sequence ID" value="KAB0800200.1"/>
    <property type="molecule type" value="Genomic_DNA"/>
</dbReference>
<accession>A0A5N4ASI5</accession>
<evidence type="ECO:0000259" key="4">
    <source>
        <dbReference type="PROSITE" id="PS51729"/>
    </source>
</evidence>
<dbReference type="Pfam" id="PF14542">
    <property type="entry name" value="Acetyltransf_CG"/>
    <property type="match status" value="1"/>
</dbReference>
<keyword evidence="6" id="KW-1185">Reference proteome</keyword>
<name>A0A5N4ASI5_PHOPY</name>
<dbReference type="AlphaFoldDB" id="A0A5N4ASI5"/>
<gene>
    <name evidence="5" type="ORF">PPYR_05940</name>
</gene>
<evidence type="ECO:0000313" key="5">
    <source>
        <dbReference type="EMBL" id="KAB0800200.1"/>
    </source>
</evidence>
<organism evidence="5 6">
    <name type="scientific">Photinus pyralis</name>
    <name type="common">Common eastern firefly</name>
    <name type="synonym">Lampyris pyralis</name>
    <dbReference type="NCBI Taxonomy" id="7054"/>
    <lineage>
        <taxon>Eukaryota</taxon>
        <taxon>Metazoa</taxon>
        <taxon>Ecdysozoa</taxon>
        <taxon>Arthropoda</taxon>
        <taxon>Hexapoda</taxon>
        <taxon>Insecta</taxon>
        <taxon>Pterygota</taxon>
        <taxon>Neoptera</taxon>
        <taxon>Endopterygota</taxon>
        <taxon>Coleoptera</taxon>
        <taxon>Polyphaga</taxon>
        <taxon>Elateriformia</taxon>
        <taxon>Elateroidea</taxon>
        <taxon>Lampyridae</taxon>
        <taxon>Lampyrinae</taxon>
        <taxon>Photinus</taxon>
    </lineage>
</organism>
<dbReference type="InterPro" id="IPR016181">
    <property type="entry name" value="Acyl_CoA_acyltransferase"/>
</dbReference>
<proteinExistence type="inferred from homology"/>
<evidence type="ECO:0000313" key="6">
    <source>
        <dbReference type="Proteomes" id="UP000327044"/>
    </source>
</evidence>
<dbReference type="Gene3D" id="3.40.630.30">
    <property type="match status" value="1"/>
</dbReference>
<dbReference type="InParanoid" id="A0A5N4ASI5"/>
<reference evidence="5 6" key="1">
    <citation type="journal article" date="2018" name="Elife">
        <title>Firefly genomes illuminate parallel origins of bioluminescence in beetles.</title>
        <authorList>
            <person name="Fallon T.R."/>
            <person name="Lower S.E."/>
            <person name="Chang C.H."/>
            <person name="Bessho-Uehara M."/>
            <person name="Martin G.J."/>
            <person name="Bewick A.J."/>
            <person name="Behringer M."/>
            <person name="Debat H.J."/>
            <person name="Wong I."/>
            <person name="Day J.C."/>
            <person name="Suvorov A."/>
            <person name="Silva C.J."/>
            <person name="Stanger-Hall K.F."/>
            <person name="Hall D.W."/>
            <person name="Schmitz R.J."/>
            <person name="Nelson D.R."/>
            <person name="Lewis S.M."/>
            <person name="Shigenobu S."/>
            <person name="Bybee S.M."/>
            <person name="Larracuente A.M."/>
            <person name="Oba Y."/>
            <person name="Weng J.K."/>
        </authorList>
    </citation>
    <scope>NUCLEOTIDE SEQUENCE [LARGE SCALE GENOMIC DNA]</scope>
    <source>
        <strain evidence="5">1611_PpyrPB1</strain>
        <tissue evidence="5">Whole body</tissue>
    </source>
</reference>
<dbReference type="PROSITE" id="PS51729">
    <property type="entry name" value="GNAT_YJDJ"/>
    <property type="match status" value="1"/>
</dbReference>
<sequence>MSFLTKNVAQNLLYFLKKVHLPPGIWNQFLLEHDAVKHMFFMEVENAKIALFYSKTGDVFRLEYIKVPPNLQRRGFGRILAKETFKYIAMNNYKMSISCRFIKKIFEENKGDYKQFYIE</sequence>
<evidence type="ECO:0000256" key="2">
    <source>
        <dbReference type="ARBA" id="ARBA00020243"/>
    </source>
</evidence>
<comment type="similarity">
    <text evidence="1">Belongs to the NATD1 family.</text>
</comment>